<dbReference type="PRINTS" id="PR01311">
    <property type="entry name" value="P2X4RECEPTOR"/>
</dbReference>
<keyword evidence="17 25" id="KW-0407">Ion channel</keyword>
<feature type="disulfide bond" evidence="23">
    <location>
        <begin position="115"/>
        <end position="164"/>
    </location>
</feature>
<dbReference type="PANTHER" id="PTHR10125:SF18">
    <property type="entry name" value="P2X PURINOCEPTOR 4"/>
    <property type="match status" value="1"/>
</dbReference>
<dbReference type="InterPro" id="IPR001429">
    <property type="entry name" value="P2X_purnocptor"/>
</dbReference>
<dbReference type="GO" id="GO:0033198">
    <property type="term" value="P:response to ATP"/>
    <property type="evidence" value="ECO:0007669"/>
    <property type="project" value="InterPro"/>
</dbReference>
<dbReference type="Gene3D" id="2.60.490.10">
    <property type="entry name" value="atp-gated p2x4 ion channel domain"/>
    <property type="match status" value="1"/>
</dbReference>
<evidence type="ECO:0000256" key="15">
    <source>
        <dbReference type="ARBA" id="ARBA00023228"/>
    </source>
</evidence>
<evidence type="ECO:0000256" key="11">
    <source>
        <dbReference type="ARBA" id="ARBA00023136"/>
    </source>
</evidence>
<evidence type="ECO:0000256" key="3">
    <source>
        <dbReference type="ARBA" id="ARBA00009848"/>
    </source>
</evidence>
<dbReference type="PRINTS" id="PR01307">
    <property type="entry name" value="P2XRECEPTOR"/>
</dbReference>
<comment type="catalytic activity">
    <reaction evidence="18">
        <text>K(+)(in) = K(+)(out)</text>
        <dbReference type="Rhea" id="RHEA:29463"/>
        <dbReference type="ChEBI" id="CHEBI:29103"/>
    </reaction>
</comment>
<evidence type="ECO:0000256" key="19">
    <source>
        <dbReference type="ARBA" id="ARBA00036239"/>
    </source>
</evidence>
<keyword evidence="27" id="KW-1185">Reference proteome</keyword>
<feature type="disulfide bond" evidence="23">
    <location>
        <begin position="125"/>
        <end position="148"/>
    </location>
</feature>
<evidence type="ECO:0000256" key="12">
    <source>
        <dbReference type="ARBA" id="ARBA00023157"/>
    </source>
</evidence>
<evidence type="ECO:0000256" key="5">
    <source>
        <dbReference type="ARBA" id="ARBA00022475"/>
    </source>
</evidence>
<dbReference type="InterPro" id="IPR053792">
    <property type="entry name" value="P2X_RECEPTOR_CS"/>
</dbReference>
<dbReference type="GO" id="GO:0005524">
    <property type="term" value="F:ATP binding"/>
    <property type="evidence" value="ECO:0007669"/>
    <property type="project" value="UniProtKB-UniRule"/>
</dbReference>
<feature type="binding site" evidence="22">
    <location>
        <begin position="66"/>
        <end position="68"/>
    </location>
    <ligand>
        <name>ATP</name>
        <dbReference type="ChEBI" id="CHEBI:30616"/>
        <note>ligand shared between two neighboring subunits of the homotrimer</note>
    </ligand>
</feature>
<dbReference type="EMBL" id="BEZZ01000045">
    <property type="protein sequence ID" value="GCC24032.1"/>
    <property type="molecule type" value="Genomic_DNA"/>
</dbReference>
<evidence type="ECO:0000256" key="25">
    <source>
        <dbReference type="RuleBase" id="RU000681"/>
    </source>
</evidence>
<reference evidence="26 27" key="1">
    <citation type="journal article" date="2018" name="Nat. Ecol. Evol.">
        <title>Shark genomes provide insights into elasmobranch evolution and the origin of vertebrates.</title>
        <authorList>
            <person name="Hara Y"/>
            <person name="Yamaguchi K"/>
            <person name="Onimaru K"/>
            <person name="Kadota M"/>
            <person name="Koyanagi M"/>
            <person name="Keeley SD"/>
            <person name="Tatsumi K"/>
            <person name="Tanaka K"/>
            <person name="Motone F"/>
            <person name="Kageyama Y"/>
            <person name="Nozu R"/>
            <person name="Adachi N"/>
            <person name="Nishimura O"/>
            <person name="Nakagawa R"/>
            <person name="Tanegashima C"/>
            <person name="Kiyatake I"/>
            <person name="Matsumoto R"/>
            <person name="Murakumo K"/>
            <person name="Nishida K"/>
            <person name="Terakita A"/>
            <person name="Kuratani S"/>
            <person name="Sato K"/>
            <person name="Hyodo S Kuraku.S."/>
        </authorList>
    </citation>
    <scope>NUCLEOTIDE SEQUENCE [LARGE SCALE GENOMIC DNA]</scope>
</reference>
<dbReference type="STRING" id="137246.A0A401S0U7"/>
<proteinExistence type="inferred from homology"/>
<comment type="subcellular location">
    <subcellularLocation>
        <location evidence="2">Cell membrane</location>
        <topology evidence="2">Multi-pass membrane protein</topology>
    </subcellularLocation>
    <subcellularLocation>
        <location evidence="1">Lysosome membrane</location>
        <topology evidence="1">Multi-pass membrane protein</topology>
    </subcellularLocation>
    <subcellularLocation>
        <location evidence="25">Membrane</location>
        <topology evidence="25">Multi-pass membrane protein</topology>
    </subcellularLocation>
</comment>
<evidence type="ECO:0000256" key="24">
    <source>
        <dbReference type="PIRSR" id="PIRSR005713-3"/>
    </source>
</evidence>
<name>A0A401S0U7_CHIPU</name>
<dbReference type="GO" id="GO:0070588">
    <property type="term" value="P:calcium ion transmembrane transport"/>
    <property type="evidence" value="ECO:0007669"/>
    <property type="project" value="TreeGrafter"/>
</dbReference>
<evidence type="ECO:0000256" key="23">
    <source>
        <dbReference type="PIRSR" id="PIRSR005713-2"/>
    </source>
</evidence>
<comment type="catalytic activity">
    <reaction evidence="20">
        <text>Ca(2+)(in) = Ca(2+)(out)</text>
        <dbReference type="Rhea" id="RHEA:29671"/>
        <dbReference type="ChEBI" id="CHEBI:29108"/>
    </reaction>
</comment>
<evidence type="ECO:0000256" key="6">
    <source>
        <dbReference type="ARBA" id="ARBA00022692"/>
    </source>
</evidence>
<organism evidence="26 27">
    <name type="scientific">Chiloscyllium punctatum</name>
    <name type="common">Brownbanded bambooshark</name>
    <name type="synonym">Hemiscyllium punctatum</name>
    <dbReference type="NCBI Taxonomy" id="137246"/>
    <lineage>
        <taxon>Eukaryota</taxon>
        <taxon>Metazoa</taxon>
        <taxon>Chordata</taxon>
        <taxon>Craniata</taxon>
        <taxon>Vertebrata</taxon>
        <taxon>Chondrichthyes</taxon>
        <taxon>Elasmobranchii</taxon>
        <taxon>Galeomorphii</taxon>
        <taxon>Galeoidea</taxon>
        <taxon>Orectolobiformes</taxon>
        <taxon>Hemiscylliidae</taxon>
        <taxon>Chiloscyllium</taxon>
    </lineage>
</organism>
<evidence type="ECO:0000256" key="21">
    <source>
        <dbReference type="PIRNR" id="PIRNR005713"/>
    </source>
</evidence>
<evidence type="ECO:0000256" key="18">
    <source>
        <dbReference type="ARBA" id="ARBA00034430"/>
    </source>
</evidence>
<accession>A0A401S0U7</accession>
<feature type="disulfide bond" evidence="23">
    <location>
        <begin position="216"/>
        <end position="226"/>
    </location>
</feature>
<keyword evidence="4 21" id="KW-0813">Transport</keyword>
<feature type="binding site" evidence="22">
    <location>
        <begin position="292"/>
        <end position="294"/>
    </location>
    <ligand>
        <name>ATP</name>
        <dbReference type="ChEBI" id="CHEBI:30616"/>
        <note>ligand shared between two neighboring subunits of the homotrimer</note>
    </ligand>
</feature>
<dbReference type="GO" id="GO:0005886">
    <property type="term" value="C:plasma membrane"/>
    <property type="evidence" value="ECO:0007669"/>
    <property type="project" value="UniProtKB-SubCell"/>
</dbReference>
<keyword evidence="12 23" id="KW-1015">Disulfide bond</keyword>
<keyword evidence="13 25" id="KW-0675">Receptor</keyword>
<keyword evidence="5" id="KW-1003">Cell membrane</keyword>
<dbReference type="AlphaFoldDB" id="A0A401S0U7"/>
<feature type="binding site" evidence="22">
    <location>
        <position position="185"/>
    </location>
    <ligand>
        <name>ATP</name>
        <dbReference type="ChEBI" id="CHEBI:30616"/>
        <note>ligand shared between two neighboring subunits of the homotrimer</note>
    </ligand>
</feature>
<dbReference type="Gene3D" id="1.10.287.940">
    <property type="entry name" value="atp-gated p2x4 ion channel"/>
    <property type="match status" value="1"/>
</dbReference>
<evidence type="ECO:0000256" key="7">
    <source>
        <dbReference type="ARBA" id="ARBA00022741"/>
    </source>
</evidence>
<comment type="function">
    <text evidence="21">ATP-gated nonselective transmembrane cation channel permeable to potassium, sodium and calcium. CTP, but not GTP or UTP, functions as a weak affinity agonist for P2RX4. Activated by extracellularly released ATP, it plays multiple role in immunity and central nervous system physiology. Could also function as an ATP-gated cation channel of lysosomal membranes.</text>
</comment>
<dbReference type="FunFam" id="1.10.287.940:FF:000010">
    <property type="entry name" value="P2X receptor E"/>
    <property type="match status" value="1"/>
</dbReference>
<comment type="caution">
    <text evidence="26">The sequence shown here is derived from an EMBL/GenBank/DDBJ whole genome shotgun (WGS) entry which is preliminary data.</text>
</comment>
<dbReference type="FunFam" id="2.60.490.10:FF:000001">
    <property type="entry name" value="P2X purinoceptor"/>
    <property type="match status" value="1"/>
</dbReference>
<dbReference type="OrthoDB" id="494673at2759"/>
<comment type="function">
    <text evidence="25">Receptor for ATP that acts as a ligand-gated ion channel.</text>
</comment>
<dbReference type="InterPro" id="IPR027309">
    <property type="entry name" value="P2X_extracellular_dom_sf"/>
</dbReference>
<comment type="similarity">
    <text evidence="3 21 25">Belongs to the P2X receptor family.</text>
</comment>
<keyword evidence="8 22" id="KW-0067">ATP-binding</keyword>
<keyword evidence="15" id="KW-0458">Lysosome</keyword>
<evidence type="ECO:0000256" key="13">
    <source>
        <dbReference type="ARBA" id="ARBA00023170"/>
    </source>
</evidence>
<dbReference type="Pfam" id="PF00864">
    <property type="entry name" value="P2X_receptor"/>
    <property type="match status" value="1"/>
</dbReference>
<evidence type="ECO:0000256" key="20">
    <source>
        <dbReference type="ARBA" id="ARBA00036634"/>
    </source>
</evidence>
<evidence type="ECO:0000256" key="2">
    <source>
        <dbReference type="ARBA" id="ARBA00004651"/>
    </source>
</evidence>
<dbReference type="PIRSF" id="PIRSF005713">
    <property type="entry name" value="P2X_purinoceptor"/>
    <property type="match status" value="1"/>
</dbReference>
<keyword evidence="9 25" id="KW-1133">Transmembrane helix</keyword>
<dbReference type="GO" id="GO:0005765">
    <property type="term" value="C:lysosomal membrane"/>
    <property type="evidence" value="ECO:0007669"/>
    <property type="project" value="UniProtKB-SubCell"/>
</dbReference>
<evidence type="ECO:0000256" key="10">
    <source>
        <dbReference type="ARBA" id="ARBA00023065"/>
    </source>
</evidence>
<protein>
    <recommendedName>
        <fullName evidence="21 25">P2X purinoceptor</fullName>
    </recommendedName>
    <alternativeName>
        <fullName evidence="21">P2X purinoceptor 4</fullName>
    </alternativeName>
</protein>
<keyword evidence="7 22" id="KW-0547">Nucleotide-binding</keyword>
<evidence type="ECO:0000256" key="9">
    <source>
        <dbReference type="ARBA" id="ARBA00022989"/>
    </source>
</evidence>
<sequence>MGSCSSVCDFILEYDTPRIVLIKNRKVGMINRVVQLAILAYVIGWVLVWQKGYQEFDSTIGSVTTKVKGITITNSSPHEEYIWDAADYVIPSQQENSFFVMTNFILTKNQTQGRCPELPNESTRCKSDTDCPAGQHSSHSNGILTGKCIHYDVNVKTCEIFAWCPVENDTVIPNPAILGAAENFTVLIKNSITFPKFNFSKRNILTNATASYLKSCIFNRNTDPFCPIFRLGDMVQEAREDFQKLAVQGGVMGILIEWNCNLDQSSSKCIPKYVFRRLDNKDFAATVSPGYNFRFAKYFVNLNGIEVRTLFKTYGIRFEVEVFGQAGKFDIIPTMINIGSGLALLGMATILCDIIVLYFLKKSKYYKEKKYKYVEDYELGIESED</sequence>
<feature type="binding site" evidence="22">
    <location>
        <position position="312"/>
    </location>
    <ligand>
        <name>ATP</name>
        <dbReference type="ChEBI" id="CHEBI:30616"/>
        <note>ligand shared between two neighboring subunits of the homotrimer</note>
    </ligand>
</feature>
<dbReference type="OMA" id="NNCVPGY"/>
<gene>
    <name evidence="26" type="ORF">chiPu_0002431</name>
</gene>
<keyword evidence="14" id="KW-0325">Glycoprotein</keyword>
<feature type="disulfide bond" evidence="23">
    <location>
        <begin position="260"/>
        <end position="269"/>
    </location>
</feature>
<evidence type="ECO:0000256" key="1">
    <source>
        <dbReference type="ARBA" id="ARBA00004155"/>
    </source>
</evidence>
<comment type="subunit">
    <text evidence="21">Functional P2XRs are organized as homomeric and heteromeric trimers.</text>
</comment>
<dbReference type="InterPro" id="IPR059116">
    <property type="entry name" value="P2X_receptor"/>
</dbReference>
<evidence type="ECO:0000256" key="16">
    <source>
        <dbReference type="ARBA" id="ARBA00023286"/>
    </source>
</evidence>
<dbReference type="PROSITE" id="PS01212">
    <property type="entry name" value="P2X_RECEPTOR"/>
    <property type="match status" value="1"/>
</dbReference>
<evidence type="ECO:0000313" key="27">
    <source>
        <dbReference type="Proteomes" id="UP000287033"/>
    </source>
</evidence>
<evidence type="ECO:0000256" key="8">
    <source>
        <dbReference type="ARBA" id="ARBA00022840"/>
    </source>
</evidence>
<comment type="catalytic activity">
    <reaction evidence="19">
        <text>Na(+)(in) = Na(+)(out)</text>
        <dbReference type="Rhea" id="RHEA:34963"/>
        <dbReference type="ChEBI" id="CHEBI:29101"/>
    </reaction>
</comment>
<evidence type="ECO:0000256" key="4">
    <source>
        <dbReference type="ARBA" id="ARBA00022448"/>
    </source>
</evidence>
<evidence type="ECO:0000256" key="17">
    <source>
        <dbReference type="ARBA" id="ARBA00023303"/>
    </source>
</evidence>
<evidence type="ECO:0000256" key="14">
    <source>
        <dbReference type="ARBA" id="ARBA00023180"/>
    </source>
</evidence>
<feature type="glycosylation site" description="N-linked (GlcNAc...) asparagine" evidence="24">
    <location>
        <position position="183"/>
    </location>
</feature>
<dbReference type="NCBIfam" id="TIGR00863">
    <property type="entry name" value="P2X"/>
    <property type="match status" value="1"/>
</dbReference>
<keyword evidence="10 21" id="KW-0406">Ion transport</keyword>
<keyword evidence="11 21" id="KW-0472">Membrane</keyword>
<feature type="transmembrane region" description="Helical" evidence="25">
    <location>
        <begin position="33"/>
        <end position="50"/>
    </location>
</feature>
<keyword evidence="16 21" id="KW-1071">Ligand-gated ion channel</keyword>
<dbReference type="GO" id="GO:0004931">
    <property type="term" value="F:extracellularly ATP-gated monoatomic cation channel activity"/>
    <property type="evidence" value="ECO:0007669"/>
    <property type="project" value="UniProtKB-UniRule"/>
</dbReference>
<dbReference type="GO" id="GO:0001614">
    <property type="term" value="F:purinergic nucleotide receptor activity"/>
    <property type="evidence" value="ECO:0007669"/>
    <property type="project" value="UniProtKB-UniRule"/>
</dbReference>
<dbReference type="Proteomes" id="UP000287033">
    <property type="component" value="Unassembled WGS sequence"/>
</dbReference>
<evidence type="ECO:0000313" key="26">
    <source>
        <dbReference type="EMBL" id="GCC24032.1"/>
    </source>
</evidence>
<dbReference type="GO" id="GO:0098794">
    <property type="term" value="C:postsynapse"/>
    <property type="evidence" value="ECO:0007669"/>
    <property type="project" value="GOC"/>
</dbReference>
<keyword evidence="6 25" id="KW-0812">Transmembrane</keyword>
<feature type="disulfide bond" evidence="23">
    <location>
        <begin position="131"/>
        <end position="158"/>
    </location>
</feature>
<feature type="transmembrane region" description="Helical" evidence="25">
    <location>
        <begin position="338"/>
        <end position="360"/>
    </location>
</feature>
<evidence type="ECO:0000256" key="22">
    <source>
        <dbReference type="PIRSR" id="PIRSR005713-1"/>
    </source>
</evidence>
<dbReference type="InterPro" id="IPR003047">
    <property type="entry name" value="P2X4_purnocptor"/>
</dbReference>
<dbReference type="PANTHER" id="PTHR10125">
    <property type="entry name" value="P2X PURINOCEPTOR"/>
    <property type="match status" value="1"/>
</dbReference>